<dbReference type="Proteomes" id="UP000694941">
    <property type="component" value="Unplaced"/>
</dbReference>
<keyword evidence="3" id="KW-0832">Ubl conjugation</keyword>
<feature type="region of interest" description="Disordered" evidence="10">
    <location>
        <begin position="1580"/>
        <end position="1773"/>
    </location>
</feature>
<feature type="compositionally biased region" description="Basic residues" evidence="10">
    <location>
        <begin position="1258"/>
        <end position="1269"/>
    </location>
</feature>
<feature type="compositionally biased region" description="Low complexity" evidence="10">
    <location>
        <begin position="1753"/>
        <end position="1767"/>
    </location>
</feature>
<dbReference type="InterPro" id="IPR051232">
    <property type="entry name" value="ARID/SWI1_ChromRemod"/>
</dbReference>
<proteinExistence type="predicted"/>
<feature type="compositionally biased region" description="Basic and acidic residues" evidence="10">
    <location>
        <begin position="448"/>
        <end position="463"/>
    </location>
</feature>
<accession>A0ABM1B8X3</accession>
<keyword evidence="4" id="KW-0156">Chromatin regulator</keyword>
<feature type="compositionally biased region" description="Acidic residues" evidence="10">
    <location>
        <begin position="1464"/>
        <end position="1473"/>
    </location>
</feature>
<keyword evidence="9" id="KW-0175">Coiled coil</keyword>
<feature type="compositionally biased region" description="Polar residues" evidence="10">
    <location>
        <begin position="1738"/>
        <end position="1748"/>
    </location>
</feature>
<feature type="compositionally biased region" description="Basic residues" evidence="10">
    <location>
        <begin position="1308"/>
        <end position="1320"/>
    </location>
</feature>
<sequence length="1852" mass="208645">MNADEPPYLTIGTDVSAKYRGAFCEAKVKKIMRQLKCKVTFKNSLGSAVLPEDQVRGVPKVGAKVEAKHPEKKSILDAIINKVLDQSLYTVVFDDGDETTLRRTSLCLKSGRHFAESETLDQLPLTNPEHFGNPVVGSKAKRKRRSTLNSSSIEDLSSDEESPPRKVQKPKLKDKDPDLGKVVRIDMGDRRKKDSWFPGLIVAPSAQDSLKINTKEEYLIRSFRDGKYYQSSKKDVKEFQQDINISKIENTSLKAAVEKAFQFIQNETLPPQWDWDVLGLNSTSAEEDDNELESESSDDEPSEEKDHFVAQLYKFMDDRGTPINIAPTVGNRDLNLYKLFKTVHKLGGFNKVSSQNMWKIVLSKMGLPPSVHATPNQMRSAYKRFLHSFEDFNRKLGCTMVTTSRSSRVRHRSERHRIFIHPKDREVSELKATGKETLGKSEKQKKREFKEEENQNEEIEKGRLSRSQTLAKDEDLSNDNEKQPVKEDRRPRTREEAKREKSASPNKQETLFSPKAEKREKDNVKKSDGKRDTLVSENDTKEERSSVKEEKQLKDVKNEKSVKLMKQDEKNLKQIKVEKLTKSKRDNKNLKEEKVEEKEDKFLKEKITKGKRKVTEKRNDLLQKVAKKQLEKPKVVEDDKPHQLEDENDNAQGKKLEGRLELGDRVKVKYGSGKQQKIYEAKITKIETDAGEKQYSVHYTGWNVRYDEWVKRRRIIEKITEKITTSKVKKANQLKGVQGANTPATRGRPPGLSVARLPSHSSPSTSSRRSSTSSSPSVSGRGRSTRSDRNSLSESPFVYGLTTKRQTRHRSGISVTSQNDVCQETDESDEEEYASEIEVEAQDDDQLEESVKKTDELEPVFIEDELSLSEVNESDHKCKVEQSEACSDYEINENIFQDSSEEDKKNISIKAEEELEIQEDCPQDKNESLKSLSNVKIKQKVLKRRSKLRKEKCEDVVTDIFENYINIEDSSSTGTPGTPSIKDVEEDCDKDLTKFKADEDWQDKSDSSDSTCNLKDKARQEEKYYALAVEENIVLKCDNFSTSNNCENDVIANVDEQQDVEESSNINEEQEYEDFSQEPDVANEDLPTLINTGKSSTGESNIMKLSQSQPFEIEEGRVEIRSSDKECMSNSSSDKEDFTPSNVDGECALQLKGDVKEEEVGEVMKSVSAITSDVVKSDTEVTTIKSEVNDSWEPIEEVFEKPISEQKNDMEKEYLTDSGTLVVAKSSSVEDVINICSNEVEKDKMVSDNFKELEAKKEGKKKKLKVSKLGRKDDGTDADEGKPKEGKGRSKKKKVELEDSEVVEGKGKMKKGKDKKKGKKVKSDGDIELGGGKQEYSHSESGRVKKKDVEDPEKLKKKENETMESEKAKRKEKKKKTSKVEVKEEDTMELDKTKKEKKKLKKNKDGVTQKKPKKKKKGKTDNDVMDTDDEKNDSAETSVDNEKIGRATKKEKKKKKAKMKDAPPPEEEQDTVYDEVLQKTEKSLFEESDIYIPNIKDNEVVDDNTETIEEAAFLLCEEKVPASPVAGDSMNPSYEHQPQSVVPSTEVPESSRSEDIHQQLICSLTSAAATVLSFSKSVARAPLSDPPNKHDSAVLDNTPPTTPGSVGSVSSNSPPYEQEGSSAESARYSRDSVEEESDSYQGDAKNIEVPLNEDSCSRTDSICSNASSGFVDKSKSLSSTSKKNKQPSCISEDASPAKKKKKNNRQSQDFIDVGRASTRSRHTSSKVLRGESRGSHGTGENRTASNPRLSDHSSSSPQITSGSTNSSLNAPRSPRFNFYVSLDDYTDADKRIAILQESLTELRKTYMALKAEVALIDRRRKRAKKKEREAAAANSVTSPGSCTQVGEAKSPS</sequence>
<keyword evidence="7" id="KW-0804">Transcription</keyword>
<dbReference type="SUPFAM" id="SSF46774">
    <property type="entry name" value="ARID-like"/>
    <property type="match status" value="1"/>
</dbReference>
<dbReference type="Pfam" id="PF11717">
    <property type="entry name" value="Tudor-knot"/>
    <property type="match status" value="1"/>
</dbReference>
<feature type="compositionally biased region" description="Basic and acidic residues" evidence="10">
    <location>
        <begin position="471"/>
        <end position="502"/>
    </location>
</feature>
<dbReference type="InterPro" id="IPR025995">
    <property type="entry name" value="Tudor-knot"/>
</dbReference>
<evidence type="ECO:0000256" key="4">
    <source>
        <dbReference type="ARBA" id="ARBA00022853"/>
    </source>
</evidence>
<dbReference type="InterPro" id="IPR001606">
    <property type="entry name" value="ARID_dom"/>
</dbReference>
<dbReference type="Pfam" id="PF08169">
    <property type="entry name" value="RBB1NT"/>
    <property type="match status" value="1"/>
</dbReference>
<feature type="compositionally biased region" description="Low complexity" evidence="10">
    <location>
        <begin position="756"/>
        <end position="782"/>
    </location>
</feature>
<feature type="region of interest" description="Disordered" evidence="10">
    <location>
        <begin position="1523"/>
        <end position="1555"/>
    </location>
</feature>
<dbReference type="CDD" id="cd20390">
    <property type="entry name" value="Tudor_ARID4_rpt2"/>
    <property type="match status" value="1"/>
</dbReference>
<gene>
    <name evidence="13" type="primary">LOC106461876</name>
</gene>
<dbReference type="InterPro" id="IPR036431">
    <property type="entry name" value="ARID_dom_sf"/>
</dbReference>
<feature type="region of interest" description="Disordered" evidence="10">
    <location>
        <begin position="1122"/>
        <end position="1144"/>
    </location>
</feature>
<evidence type="ECO:0000256" key="3">
    <source>
        <dbReference type="ARBA" id="ARBA00022843"/>
    </source>
</evidence>
<feature type="compositionally biased region" description="Basic and acidic residues" evidence="10">
    <location>
        <begin position="421"/>
        <end position="442"/>
    </location>
</feature>
<evidence type="ECO:0000313" key="12">
    <source>
        <dbReference type="Proteomes" id="UP000694941"/>
    </source>
</evidence>
<feature type="domain" description="ARID" evidence="11">
    <location>
        <begin position="302"/>
        <end position="394"/>
    </location>
</feature>
<feature type="region of interest" description="Disordered" evidence="10">
    <location>
        <begin position="403"/>
        <end position="658"/>
    </location>
</feature>
<feature type="compositionally biased region" description="Basic and acidic residues" evidence="10">
    <location>
        <begin position="1246"/>
        <end position="1257"/>
    </location>
</feature>
<feature type="compositionally biased region" description="Acidic residues" evidence="10">
    <location>
        <begin position="285"/>
        <end position="303"/>
    </location>
</feature>
<feature type="compositionally biased region" description="Basic and acidic residues" evidence="10">
    <location>
        <begin position="515"/>
        <end position="608"/>
    </location>
</feature>
<keyword evidence="8" id="KW-0539">Nucleus</keyword>
<feature type="compositionally biased region" description="Basic residues" evidence="10">
    <location>
        <begin position="1446"/>
        <end position="1458"/>
    </location>
</feature>
<feature type="region of interest" description="Disordered" evidence="10">
    <location>
        <begin position="1246"/>
        <end position="1473"/>
    </location>
</feature>
<feature type="compositionally biased region" description="Basic and acidic residues" evidence="10">
    <location>
        <begin position="628"/>
        <end position="645"/>
    </location>
</feature>
<feature type="compositionally biased region" description="Polar residues" evidence="10">
    <location>
        <begin position="813"/>
        <end position="822"/>
    </location>
</feature>
<keyword evidence="5" id="KW-0805">Transcription regulation</keyword>
<feature type="compositionally biased region" description="Acidic residues" evidence="10">
    <location>
        <begin position="1058"/>
        <end position="1083"/>
    </location>
</feature>
<dbReference type="PROSITE" id="PS51011">
    <property type="entry name" value="ARID"/>
    <property type="match status" value="1"/>
</dbReference>
<evidence type="ECO:0000259" key="11">
    <source>
        <dbReference type="PROSITE" id="PS51011"/>
    </source>
</evidence>
<dbReference type="SUPFAM" id="SSF54160">
    <property type="entry name" value="Chromo domain-like"/>
    <property type="match status" value="1"/>
</dbReference>
<organism evidence="12 13">
    <name type="scientific">Limulus polyphemus</name>
    <name type="common">Atlantic horseshoe crab</name>
    <dbReference type="NCBI Taxonomy" id="6850"/>
    <lineage>
        <taxon>Eukaryota</taxon>
        <taxon>Metazoa</taxon>
        <taxon>Ecdysozoa</taxon>
        <taxon>Arthropoda</taxon>
        <taxon>Chelicerata</taxon>
        <taxon>Merostomata</taxon>
        <taxon>Xiphosura</taxon>
        <taxon>Limulidae</taxon>
        <taxon>Limulus</taxon>
    </lineage>
</organism>
<dbReference type="SMART" id="SM00333">
    <property type="entry name" value="TUDOR"/>
    <property type="match status" value="2"/>
</dbReference>
<feature type="region of interest" description="Disordered" evidence="10">
    <location>
        <begin position="124"/>
        <end position="181"/>
    </location>
</feature>
<feature type="region of interest" description="Disordered" evidence="10">
    <location>
        <begin position="731"/>
        <end position="856"/>
    </location>
</feature>
<keyword evidence="6" id="KW-0238">DNA-binding</keyword>
<evidence type="ECO:0000256" key="1">
    <source>
        <dbReference type="ARBA" id="ARBA00022499"/>
    </source>
</evidence>
<keyword evidence="1" id="KW-1017">Isopeptide bond</keyword>
<feature type="compositionally biased region" description="Polar residues" evidence="10">
    <location>
        <begin position="1658"/>
        <end position="1668"/>
    </location>
</feature>
<reference evidence="13" key="1">
    <citation type="submission" date="2025-08" db="UniProtKB">
        <authorList>
            <consortium name="RefSeq"/>
        </authorList>
    </citation>
    <scope>IDENTIFICATION</scope>
    <source>
        <tissue evidence="13">Muscle</tissue>
    </source>
</reference>
<dbReference type="SMART" id="SM00298">
    <property type="entry name" value="CHROMO"/>
    <property type="match status" value="1"/>
</dbReference>
<feature type="compositionally biased region" description="Acidic residues" evidence="10">
    <location>
        <begin position="823"/>
        <end position="848"/>
    </location>
</feature>
<name>A0ABM1B8X3_LIMPO</name>
<keyword evidence="2" id="KW-0597">Phosphoprotein</keyword>
<dbReference type="InterPro" id="IPR016197">
    <property type="entry name" value="Chromo-like_dom_sf"/>
</dbReference>
<feature type="compositionally biased region" description="Basic and acidic residues" evidence="10">
    <location>
        <begin position="1270"/>
        <end position="1288"/>
    </location>
</feature>
<evidence type="ECO:0000313" key="13">
    <source>
        <dbReference type="RefSeq" id="XP_013777199.2"/>
    </source>
</evidence>
<keyword evidence="12" id="KW-1185">Reference proteome</keyword>
<feature type="region of interest" description="Disordered" evidence="10">
    <location>
        <begin position="1826"/>
        <end position="1852"/>
    </location>
</feature>
<evidence type="ECO:0000256" key="10">
    <source>
        <dbReference type="SAM" id="MobiDB-lite"/>
    </source>
</evidence>
<feature type="compositionally biased region" description="Basic and acidic residues" evidence="10">
    <location>
        <begin position="1122"/>
        <end position="1138"/>
    </location>
</feature>
<feature type="coiled-coil region" evidence="9">
    <location>
        <begin position="1785"/>
        <end position="1826"/>
    </location>
</feature>
<evidence type="ECO:0000256" key="9">
    <source>
        <dbReference type="SAM" id="Coils"/>
    </source>
</evidence>
<dbReference type="RefSeq" id="XP_013777199.2">
    <property type="nucleotide sequence ID" value="XM_013921745.2"/>
</dbReference>
<evidence type="ECO:0000256" key="7">
    <source>
        <dbReference type="ARBA" id="ARBA00023163"/>
    </source>
</evidence>
<dbReference type="SMART" id="SM00501">
    <property type="entry name" value="BRIGHT"/>
    <property type="match status" value="1"/>
</dbReference>
<feature type="compositionally biased region" description="Low complexity" evidence="10">
    <location>
        <begin position="1538"/>
        <end position="1548"/>
    </location>
</feature>
<evidence type="ECO:0000256" key="6">
    <source>
        <dbReference type="ARBA" id="ARBA00023125"/>
    </source>
</evidence>
<dbReference type="SUPFAM" id="SSF63748">
    <property type="entry name" value="Tudor/PWWP/MBT"/>
    <property type="match status" value="1"/>
</dbReference>
<feature type="compositionally biased region" description="Basic and acidic residues" evidence="10">
    <location>
        <begin position="1335"/>
        <end position="1369"/>
    </location>
</feature>
<protein>
    <submittedName>
        <fullName evidence="13">LOW QUALITY PROTEIN: AT-rich interactive domain-containing protein 4A-like</fullName>
    </submittedName>
</protein>
<feature type="region of interest" description="Disordered" evidence="10">
    <location>
        <begin position="284"/>
        <end position="304"/>
    </location>
</feature>
<feature type="region of interest" description="Disordered" evidence="10">
    <location>
        <begin position="1058"/>
        <end position="1087"/>
    </location>
</feature>
<feature type="region of interest" description="Disordered" evidence="10">
    <location>
        <begin position="1092"/>
        <end position="1111"/>
    </location>
</feature>
<dbReference type="InterPro" id="IPR012603">
    <property type="entry name" value="ARID4A/B_PWWP"/>
</dbReference>
<feature type="compositionally biased region" description="Basic residues" evidence="10">
    <location>
        <begin position="407"/>
        <end position="420"/>
    </location>
</feature>
<feature type="compositionally biased region" description="Polar residues" evidence="10">
    <location>
        <begin position="1834"/>
        <end position="1844"/>
    </location>
</feature>
<feature type="compositionally biased region" description="Basic and acidic residues" evidence="10">
    <location>
        <begin position="171"/>
        <end position="181"/>
    </location>
</feature>
<evidence type="ECO:0000256" key="5">
    <source>
        <dbReference type="ARBA" id="ARBA00023015"/>
    </source>
</evidence>
<feature type="compositionally biased region" description="Low complexity" evidence="10">
    <location>
        <begin position="1597"/>
        <end position="1615"/>
    </location>
</feature>
<dbReference type="InterPro" id="IPR000953">
    <property type="entry name" value="Chromo/chromo_shadow_dom"/>
</dbReference>
<dbReference type="Gene3D" id="2.30.30.140">
    <property type="match status" value="3"/>
</dbReference>
<dbReference type="Pfam" id="PF01388">
    <property type="entry name" value="ARID"/>
    <property type="match status" value="1"/>
</dbReference>
<dbReference type="PANTHER" id="PTHR13964:SF27">
    <property type="entry name" value="HAT-TRICK, ISOFORM D"/>
    <property type="match status" value="1"/>
</dbReference>
<evidence type="ECO:0000256" key="8">
    <source>
        <dbReference type="ARBA" id="ARBA00023242"/>
    </source>
</evidence>
<evidence type="ECO:0000256" key="2">
    <source>
        <dbReference type="ARBA" id="ARBA00022553"/>
    </source>
</evidence>
<dbReference type="GeneID" id="106461876"/>
<dbReference type="SMART" id="SM01014">
    <property type="entry name" value="ARID"/>
    <property type="match status" value="1"/>
</dbReference>
<dbReference type="InterPro" id="IPR002999">
    <property type="entry name" value="Tudor"/>
</dbReference>
<dbReference type="Gene3D" id="1.10.150.60">
    <property type="entry name" value="ARID DNA-binding domain"/>
    <property type="match status" value="1"/>
</dbReference>
<dbReference type="CDD" id="cd20389">
    <property type="entry name" value="Tudor_ARID4_rpt1"/>
    <property type="match status" value="1"/>
</dbReference>
<feature type="compositionally biased region" description="Polar residues" evidence="10">
    <location>
        <begin position="1092"/>
        <end position="1110"/>
    </location>
</feature>
<dbReference type="PANTHER" id="PTHR13964">
    <property type="entry name" value="RBP-RELATED"/>
    <property type="match status" value="1"/>
</dbReference>